<feature type="domain" description="HMA" evidence="1">
    <location>
        <begin position="29"/>
        <end position="101"/>
    </location>
</feature>
<reference evidence="3" key="1">
    <citation type="submission" date="2017-06" db="EMBL/GenBank/DDBJ databases">
        <authorList>
            <person name="Varghese N."/>
            <person name="Submissions S."/>
        </authorList>
    </citation>
    <scope>NUCLEOTIDE SEQUENCE [LARGE SCALE GENOMIC DNA]</scope>
    <source>
        <strain evidence="3">DSM 27993</strain>
    </source>
</reference>
<evidence type="ECO:0000313" key="2">
    <source>
        <dbReference type="EMBL" id="SNR70719.1"/>
    </source>
</evidence>
<dbReference type="InterPro" id="IPR036163">
    <property type="entry name" value="HMA_dom_sf"/>
</dbReference>
<sequence>MRKLILGVAIFAAIGLTTGYSQTHKEIMKTEQVSLSRITFGVRGNCNMCKKTIEKAANSVKGVSKANWNKDKKMIMVSFDSSKTNEMEIQKAVAASGYDTEKVKGNLDAYSGLPGCCKYNHSMEMNQNTEANKEDHSGHNH</sequence>
<dbReference type="SUPFAM" id="SSF55008">
    <property type="entry name" value="HMA, heavy metal-associated domain"/>
    <property type="match status" value="1"/>
</dbReference>
<keyword evidence="3" id="KW-1185">Reference proteome</keyword>
<protein>
    <submittedName>
        <fullName evidence="2">Copper chaperone CopZ</fullName>
    </submittedName>
</protein>
<accession>A0A238YJX9</accession>
<dbReference type="GO" id="GO:0046872">
    <property type="term" value="F:metal ion binding"/>
    <property type="evidence" value="ECO:0007669"/>
    <property type="project" value="InterPro"/>
</dbReference>
<dbReference type="PROSITE" id="PS50846">
    <property type="entry name" value="HMA_2"/>
    <property type="match status" value="1"/>
</dbReference>
<proteinExistence type="predicted"/>
<dbReference type="Pfam" id="PF00403">
    <property type="entry name" value="HMA"/>
    <property type="match status" value="1"/>
</dbReference>
<dbReference type="AlphaFoldDB" id="A0A238YJX9"/>
<dbReference type="EMBL" id="FZNX01000004">
    <property type="protein sequence ID" value="SNR70719.1"/>
    <property type="molecule type" value="Genomic_DNA"/>
</dbReference>
<dbReference type="RefSeq" id="WP_089378869.1">
    <property type="nucleotide sequence ID" value="NZ_FZNX01000004.1"/>
</dbReference>
<dbReference type="Gene3D" id="3.30.70.100">
    <property type="match status" value="1"/>
</dbReference>
<evidence type="ECO:0000313" key="3">
    <source>
        <dbReference type="Proteomes" id="UP000198412"/>
    </source>
</evidence>
<dbReference type="Proteomes" id="UP000198412">
    <property type="component" value="Unassembled WGS sequence"/>
</dbReference>
<evidence type="ECO:0000259" key="1">
    <source>
        <dbReference type="PROSITE" id="PS50846"/>
    </source>
</evidence>
<dbReference type="InterPro" id="IPR006121">
    <property type="entry name" value="HMA_dom"/>
</dbReference>
<dbReference type="OrthoDB" id="5513217at2"/>
<organism evidence="2 3">
    <name type="scientific">Lutibacter flavus</name>
    <dbReference type="NCBI Taxonomy" id="691689"/>
    <lineage>
        <taxon>Bacteria</taxon>
        <taxon>Pseudomonadati</taxon>
        <taxon>Bacteroidota</taxon>
        <taxon>Flavobacteriia</taxon>
        <taxon>Flavobacteriales</taxon>
        <taxon>Flavobacteriaceae</taxon>
        <taxon>Lutibacter</taxon>
    </lineage>
</organism>
<dbReference type="CDD" id="cd00371">
    <property type="entry name" value="HMA"/>
    <property type="match status" value="1"/>
</dbReference>
<gene>
    <name evidence="2" type="ORF">SAMN04488111_2602</name>
</gene>
<name>A0A238YJX9_9FLAO</name>